<gene>
    <name evidence="7" type="ORF">EH165_03100</name>
</gene>
<dbReference type="Gene3D" id="1.10.490.50">
    <property type="entry name" value="Antibiotic binding domain of TipA-like multidrug resistance regulators"/>
    <property type="match status" value="1"/>
</dbReference>
<evidence type="ECO:0000256" key="5">
    <source>
        <dbReference type="SAM" id="Coils"/>
    </source>
</evidence>
<dbReference type="PANTHER" id="PTHR30204:SF90">
    <property type="entry name" value="HTH-TYPE TRANSCRIPTIONAL ACTIVATOR MTA"/>
    <property type="match status" value="1"/>
</dbReference>
<keyword evidence="3" id="KW-0010">Activator</keyword>
<sequence length="250" mass="28060">MSVGAVAKLSGVTVRTLHHYGEIGLLPAENRNSAGYRQYTTAELDRLSQILYYRELGFPLEEIASLLDDASSNPIEHLNRQHALLSERLRRVQAMIAAVERERNTHMSGIELTAEEKFEIFGQSYDPAYEVEAKQRWSDTQAWAQSSARTATFSKADWQKVKADTDAGNARMVAVFNSGALPGSNEANEIAEEHRASINVFYDCGYDMQVNLAHMYLADERFTKTYEDLAPGLTQWLHDGIIANAKTRNV</sequence>
<dbReference type="InterPro" id="IPR047057">
    <property type="entry name" value="MerR_fam"/>
</dbReference>
<evidence type="ECO:0000256" key="4">
    <source>
        <dbReference type="ARBA" id="ARBA00023163"/>
    </source>
</evidence>
<dbReference type="InterPro" id="IPR009061">
    <property type="entry name" value="DNA-bd_dom_put_sf"/>
</dbReference>
<dbReference type="KEGG" id="nak:EH165_03100"/>
<dbReference type="InterPro" id="IPR036244">
    <property type="entry name" value="TipA-like_antibiotic-bd"/>
</dbReference>
<dbReference type="Pfam" id="PF07739">
    <property type="entry name" value="TipAS"/>
    <property type="match status" value="1"/>
</dbReference>
<evidence type="ECO:0000313" key="7">
    <source>
        <dbReference type="EMBL" id="AZI59361.1"/>
    </source>
</evidence>
<dbReference type="AlphaFoldDB" id="A0A3G9A0Q3"/>
<dbReference type="OrthoDB" id="9809391at2"/>
<keyword evidence="5" id="KW-0175">Coiled coil</keyword>
<dbReference type="PROSITE" id="PS50937">
    <property type="entry name" value="HTH_MERR_2"/>
    <property type="match status" value="1"/>
</dbReference>
<evidence type="ECO:0000313" key="8">
    <source>
        <dbReference type="Proteomes" id="UP000268084"/>
    </source>
</evidence>
<keyword evidence="1" id="KW-0805">Transcription regulation</keyword>
<proteinExistence type="predicted"/>
<feature type="domain" description="HTH merR-type" evidence="6">
    <location>
        <begin position="1"/>
        <end position="69"/>
    </location>
</feature>
<dbReference type="InterPro" id="IPR000551">
    <property type="entry name" value="MerR-type_HTH_dom"/>
</dbReference>
<evidence type="ECO:0000256" key="3">
    <source>
        <dbReference type="ARBA" id="ARBA00023159"/>
    </source>
</evidence>
<evidence type="ECO:0000256" key="2">
    <source>
        <dbReference type="ARBA" id="ARBA00023125"/>
    </source>
</evidence>
<dbReference type="SUPFAM" id="SSF89082">
    <property type="entry name" value="Antibiotic binding domain of TipA-like multidrug resistance regulators"/>
    <property type="match status" value="1"/>
</dbReference>
<keyword evidence="4" id="KW-0804">Transcription</keyword>
<dbReference type="InterPro" id="IPR012925">
    <property type="entry name" value="TipAS_dom"/>
</dbReference>
<dbReference type="PANTHER" id="PTHR30204">
    <property type="entry name" value="REDOX-CYCLING DRUG-SENSING TRANSCRIPTIONAL ACTIVATOR SOXR"/>
    <property type="match status" value="1"/>
</dbReference>
<dbReference type="Gene3D" id="1.10.1660.10">
    <property type="match status" value="1"/>
</dbReference>
<dbReference type="Proteomes" id="UP000268084">
    <property type="component" value="Chromosome"/>
</dbReference>
<evidence type="ECO:0000259" key="6">
    <source>
        <dbReference type="PROSITE" id="PS50937"/>
    </source>
</evidence>
<feature type="coiled-coil region" evidence="5">
    <location>
        <begin position="75"/>
        <end position="102"/>
    </location>
</feature>
<accession>A0A3G9A0Q3</accession>
<reference evidence="7 8" key="2">
    <citation type="submission" date="2018-12" db="EMBL/GenBank/DDBJ databases">
        <title>Nakamurella antarcticus sp. nov., isolated from Antarctica South Shetland Islands soil.</title>
        <authorList>
            <person name="Peng F."/>
        </authorList>
    </citation>
    <scope>NUCLEOTIDE SEQUENCE [LARGE SCALE GENOMIC DNA]</scope>
    <source>
        <strain evidence="7 8">S14-144</strain>
    </source>
</reference>
<dbReference type="SMART" id="SM00422">
    <property type="entry name" value="HTH_MERR"/>
    <property type="match status" value="1"/>
</dbReference>
<dbReference type="CDD" id="cd01106">
    <property type="entry name" value="HTH_TipAL-Mta"/>
    <property type="match status" value="1"/>
</dbReference>
<dbReference type="Pfam" id="PF13411">
    <property type="entry name" value="MerR_1"/>
    <property type="match status" value="1"/>
</dbReference>
<keyword evidence="2" id="KW-0238">DNA-binding</keyword>
<reference evidence="7 8" key="1">
    <citation type="submission" date="2018-11" db="EMBL/GenBank/DDBJ databases">
        <authorList>
            <person name="Da X."/>
        </authorList>
    </citation>
    <scope>NUCLEOTIDE SEQUENCE [LARGE SCALE GENOMIC DNA]</scope>
    <source>
        <strain evidence="7 8">S14-144</strain>
    </source>
</reference>
<dbReference type="SUPFAM" id="SSF46955">
    <property type="entry name" value="Putative DNA-binding domain"/>
    <property type="match status" value="1"/>
</dbReference>
<dbReference type="GO" id="GO:0003700">
    <property type="term" value="F:DNA-binding transcription factor activity"/>
    <property type="evidence" value="ECO:0007669"/>
    <property type="project" value="InterPro"/>
</dbReference>
<name>A0A3G9A0Q3_9ACTN</name>
<dbReference type="PRINTS" id="PR00040">
    <property type="entry name" value="HTHMERR"/>
</dbReference>
<dbReference type="EMBL" id="CP034170">
    <property type="protein sequence ID" value="AZI59361.1"/>
    <property type="molecule type" value="Genomic_DNA"/>
</dbReference>
<protein>
    <submittedName>
        <fullName evidence="7">MerR family transcriptional regulator</fullName>
    </submittedName>
</protein>
<dbReference type="GO" id="GO:0003677">
    <property type="term" value="F:DNA binding"/>
    <property type="evidence" value="ECO:0007669"/>
    <property type="project" value="UniProtKB-KW"/>
</dbReference>
<keyword evidence="8" id="KW-1185">Reference proteome</keyword>
<organism evidence="7 8">
    <name type="scientific">Nakamurella antarctica</name>
    <dbReference type="NCBI Taxonomy" id="1902245"/>
    <lineage>
        <taxon>Bacteria</taxon>
        <taxon>Bacillati</taxon>
        <taxon>Actinomycetota</taxon>
        <taxon>Actinomycetes</taxon>
        <taxon>Nakamurellales</taxon>
        <taxon>Nakamurellaceae</taxon>
        <taxon>Nakamurella</taxon>
    </lineage>
</organism>
<evidence type="ECO:0000256" key="1">
    <source>
        <dbReference type="ARBA" id="ARBA00023015"/>
    </source>
</evidence>